<organism evidence="1 2">
    <name type="scientific">Penicillium angulare</name>
    <dbReference type="NCBI Taxonomy" id="116970"/>
    <lineage>
        <taxon>Eukaryota</taxon>
        <taxon>Fungi</taxon>
        <taxon>Dikarya</taxon>
        <taxon>Ascomycota</taxon>
        <taxon>Pezizomycotina</taxon>
        <taxon>Eurotiomycetes</taxon>
        <taxon>Eurotiomycetidae</taxon>
        <taxon>Eurotiales</taxon>
        <taxon>Aspergillaceae</taxon>
        <taxon>Penicillium</taxon>
    </lineage>
</organism>
<gene>
    <name evidence="1" type="ORF">N7456_013317</name>
</gene>
<protein>
    <submittedName>
        <fullName evidence="1">Uncharacterized protein</fullName>
    </submittedName>
</protein>
<dbReference type="AlphaFoldDB" id="A0A9W9EG15"/>
<proteinExistence type="predicted"/>
<evidence type="ECO:0000313" key="1">
    <source>
        <dbReference type="EMBL" id="KAJ5081079.1"/>
    </source>
</evidence>
<evidence type="ECO:0000313" key="2">
    <source>
        <dbReference type="Proteomes" id="UP001149165"/>
    </source>
</evidence>
<comment type="caution">
    <text evidence="1">The sequence shown here is derived from an EMBL/GenBank/DDBJ whole genome shotgun (WGS) entry which is preliminary data.</text>
</comment>
<dbReference type="EMBL" id="JAPQKH010000011">
    <property type="protein sequence ID" value="KAJ5081079.1"/>
    <property type="molecule type" value="Genomic_DNA"/>
</dbReference>
<keyword evidence="2" id="KW-1185">Reference proteome</keyword>
<name>A0A9W9EG15_9EURO</name>
<accession>A0A9W9EG15</accession>
<sequence>MRDGSLQLTAAGYTSKVFINYINTECSGDDKFSLPMMEAPFALDKFANFNEKFNSMSMPANGKSVYCTSESHSP</sequence>
<dbReference type="OrthoDB" id="10427276at2759"/>
<reference evidence="1" key="1">
    <citation type="submission" date="2022-11" db="EMBL/GenBank/DDBJ databases">
        <authorList>
            <person name="Petersen C."/>
        </authorList>
    </citation>
    <scope>NUCLEOTIDE SEQUENCE</scope>
    <source>
        <strain evidence="1">IBT 30069</strain>
    </source>
</reference>
<reference evidence="1" key="2">
    <citation type="journal article" date="2023" name="IMA Fungus">
        <title>Comparative genomic study of the Penicillium genus elucidates a diverse pangenome and 15 lateral gene transfer events.</title>
        <authorList>
            <person name="Petersen C."/>
            <person name="Sorensen T."/>
            <person name="Nielsen M.R."/>
            <person name="Sondergaard T.E."/>
            <person name="Sorensen J.L."/>
            <person name="Fitzpatrick D.A."/>
            <person name="Frisvad J.C."/>
            <person name="Nielsen K.L."/>
        </authorList>
    </citation>
    <scope>NUCLEOTIDE SEQUENCE</scope>
    <source>
        <strain evidence="1">IBT 30069</strain>
    </source>
</reference>
<dbReference type="Proteomes" id="UP001149165">
    <property type="component" value="Unassembled WGS sequence"/>
</dbReference>